<dbReference type="Pfam" id="PF00501">
    <property type="entry name" value="AMP-binding"/>
    <property type="match status" value="4"/>
</dbReference>
<feature type="domain" description="Carrier" evidence="6">
    <location>
        <begin position="4108"/>
        <end position="4183"/>
    </location>
</feature>
<feature type="region of interest" description="Disordered" evidence="5">
    <location>
        <begin position="3054"/>
        <end position="3075"/>
    </location>
</feature>
<dbReference type="FunFam" id="1.10.1200.10:FF:000016">
    <property type="entry name" value="Non-ribosomal peptide synthase"/>
    <property type="match status" value="3"/>
</dbReference>
<dbReference type="SUPFAM" id="SSF52777">
    <property type="entry name" value="CoA-dependent acyltransferases"/>
    <property type="match status" value="8"/>
</dbReference>
<organism evidence="7 8">
    <name type="scientific">Actinomadura litoris</name>
    <dbReference type="NCBI Taxonomy" id="2678616"/>
    <lineage>
        <taxon>Bacteria</taxon>
        <taxon>Bacillati</taxon>
        <taxon>Actinomycetota</taxon>
        <taxon>Actinomycetes</taxon>
        <taxon>Streptosporangiales</taxon>
        <taxon>Thermomonosporaceae</taxon>
        <taxon>Actinomadura</taxon>
    </lineage>
</organism>
<dbReference type="InterPro" id="IPR001242">
    <property type="entry name" value="Condensation_dom"/>
</dbReference>
<dbReference type="Pfam" id="PF13193">
    <property type="entry name" value="AMP-binding_C"/>
    <property type="match status" value="4"/>
</dbReference>
<dbReference type="FunFam" id="3.40.50.12780:FF:000012">
    <property type="entry name" value="Non-ribosomal peptide synthetase"/>
    <property type="match status" value="2"/>
</dbReference>
<dbReference type="SUPFAM" id="SSF56801">
    <property type="entry name" value="Acetyl-CoA synthetase-like"/>
    <property type="match status" value="4"/>
</dbReference>
<dbReference type="PROSITE" id="PS50075">
    <property type="entry name" value="CARRIER"/>
    <property type="match status" value="4"/>
</dbReference>
<dbReference type="PROSITE" id="PS00012">
    <property type="entry name" value="PHOSPHOPANTETHEINE"/>
    <property type="match status" value="3"/>
</dbReference>
<dbReference type="InterPro" id="IPR023213">
    <property type="entry name" value="CAT-like_dom_sf"/>
</dbReference>
<dbReference type="InterPro" id="IPR020806">
    <property type="entry name" value="PKS_PP-bd"/>
</dbReference>
<dbReference type="Gene3D" id="3.30.559.10">
    <property type="entry name" value="Chloramphenicol acetyltransferase-like domain"/>
    <property type="match status" value="4"/>
</dbReference>
<dbReference type="CDD" id="cd19540">
    <property type="entry name" value="LCL_NRPS-like"/>
    <property type="match status" value="3"/>
</dbReference>
<comment type="cofactor">
    <cofactor evidence="1">
        <name>pantetheine 4'-phosphate</name>
        <dbReference type="ChEBI" id="CHEBI:47942"/>
    </cofactor>
</comment>
<evidence type="ECO:0000313" key="8">
    <source>
        <dbReference type="Proteomes" id="UP000432015"/>
    </source>
</evidence>
<dbReference type="FunFam" id="3.40.50.980:FF:000001">
    <property type="entry name" value="Non-ribosomal peptide synthetase"/>
    <property type="match status" value="4"/>
</dbReference>
<dbReference type="Pfam" id="PF00668">
    <property type="entry name" value="Condensation"/>
    <property type="match status" value="4"/>
</dbReference>
<dbReference type="GO" id="GO:0008610">
    <property type="term" value="P:lipid biosynthetic process"/>
    <property type="evidence" value="ECO:0007669"/>
    <property type="project" value="UniProtKB-ARBA"/>
</dbReference>
<dbReference type="GO" id="GO:0003824">
    <property type="term" value="F:catalytic activity"/>
    <property type="evidence" value="ECO:0007669"/>
    <property type="project" value="InterPro"/>
</dbReference>
<dbReference type="InterPro" id="IPR045851">
    <property type="entry name" value="AMP-bd_C_sf"/>
</dbReference>
<reference evidence="7 8" key="1">
    <citation type="submission" date="2019-11" db="EMBL/GenBank/DDBJ databases">
        <authorList>
            <person name="Cao P."/>
        </authorList>
    </citation>
    <scope>NUCLEOTIDE SEQUENCE [LARGE SCALE GENOMIC DNA]</scope>
    <source>
        <strain evidence="7 8">NEAU-AAG5</strain>
    </source>
</reference>
<dbReference type="Pfam" id="PF00550">
    <property type="entry name" value="PP-binding"/>
    <property type="match status" value="4"/>
</dbReference>
<dbReference type="InterPro" id="IPR029058">
    <property type="entry name" value="AB_hydrolase_fold"/>
</dbReference>
<dbReference type="InterPro" id="IPR006162">
    <property type="entry name" value="Ppantetheine_attach_site"/>
</dbReference>
<dbReference type="NCBIfam" id="TIGR01733">
    <property type="entry name" value="AA-adenyl-dom"/>
    <property type="match status" value="4"/>
</dbReference>
<keyword evidence="3" id="KW-0596">Phosphopantetheine</keyword>
<comment type="similarity">
    <text evidence="2">Belongs to the ATP-dependent AMP-binding enzyme family.</text>
</comment>
<dbReference type="CDD" id="cd12116">
    <property type="entry name" value="A_NRPS_Ta1_like"/>
    <property type="match status" value="1"/>
</dbReference>
<dbReference type="CDD" id="cd05930">
    <property type="entry name" value="A_NRPS"/>
    <property type="match status" value="2"/>
</dbReference>
<dbReference type="Gene3D" id="3.40.50.1820">
    <property type="entry name" value="alpha/beta hydrolase"/>
    <property type="match status" value="1"/>
</dbReference>
<dbReference type="FunFam" id="1.10.1200.10:FF:000005">
    <property type="entry name" value="Nonribosomal peptide synthetase 1"/>
    <property type="match status" value="1"/>
</dbReference>
<dbReference type="GO" id="GO:0043041">
    <property type="term" value="P:amino acid activation for nonribosomal peptide biosynthetic process"/>
    <property type="evidence" value="ECO:0007669"/>
    <property type="project" value="TreeGrafter"/>
</dbReference>
<comment type="caution">
    <text evidence="7">The sequence shown here is derived from an EMBL/GenBank/DDBJ whole genome shotgun (WGS) entry which is preliminary data.</text>
</comment>
<dbReference type="FunFam" id="3.30.300.30:FF:000010">
    <property type="entry name" value="Enterobactin synthetase component F"/>
    <property type="match status" value="4"/>
</dbReference>
<dbReference type="Proteomes" id="UP000432015">
    <property type="component" value="Unassembled WGS sequence"/>
</dbReference>
<evidence type="ECO:0000256" key="2">
    <source>
        <dbReference type="ARBA" id="ARBA00006432"/>
    </source>
</evidence>
<gene>
    <name evidence="7" type="ORF">GNZ18_09515</name>
</gene>
<evidence type="ECO:0000313" key="7">
    <source>
        <dbReference type="EMBL" id="MUN36834.1"/>
    </source>
</evidence>
<evidence type="ECO:0000256" key="1">
    <source>
        <dbReference type="ARBA" id="ARBA00001957"/>
    </source>
</evidence>
<dbReference type="InterPro" id="IPR000873">
    <property type="entry name" value="AMP-dep_synth/lig_dom"/>
</dbReference>
<evidence type="ECO:0000256" key="5">
    <source>
        <dbReference type="SAM" id="MobiDB-lite"/>
    </source>
</evidence>
<dbReference type="InterPro" id="IPR025110">
    <property type="entry name" value="AMP-bd_C"/>
</dbReference>
<feature type="region of interest" description="Disordered" evidence="5">
    <location>
        <begin position="941"/>
        <end position="967"/>
    </location>
</feature>
<dbReference type="SUPFAM" id="SSF47336">
    <property type="entry name" value="ACP-like"/>
    <property type="match status" value="4"/>
</dbReference>
<dbReference type="EMBL" id="WOFH01000003">
    <property type="protein sequence ID" value="MUN36834.1"/>
    <property type="molecule type" value="Genomic_DNA"/>
</dbReference>
<dbReference type="FunFam" id="3.30.559.10:FF:000012">
    <property type="entry name" value="Non-ribosomal peptide synthetase"/>
    <property type="match status" value="1"/>
</dbReference>
<evidence type="ECO:0000256" key="4">
    <source>
        <dbReference type="ARBA" id="ARBA00022553"/>
    </source>
</evidence>
<dbReference type="GO" id="GO:0044550">
    <property type="term" value="P:secondary metabolite biosynthetic process"/>
    <property type="evidence" value="ECO:0007669"/>
    <property type="project" value="UniProtKB-ARBA"/>
</dbReference>
<dbReference type="Gene3D" id="2.30.38.10">
    <property type="entry name" value="Luciferase, Domain 3"/>
    <property type="match status" value="4"/>
</dbReference>
<dbReference type="CDD" id="cd19543">
    <property type="entry name" value="DCL_NRPS"/>
    <property type="match status" value="1"/>
</dbReference>
<keyword evidence="8" id="KW-1185">Reference proteome</keyword>
<dbReference type="Gene3D" id="3.30.300.30">
    <property type="match status" value="4"/>
</dbReference>
<feature type="region of interest" description="Disordered" evidence="5">
    <location>
        <begin position="4088"/>
        <end position="4108"/>
    </location>
</feature>
<name>A0A7K1KXB1_9ACTN</name>
<dbReference type="PANTHER" id="PTHR45527:SF1">
    <property type="entry name" value="FATTY ACID SYNTHASE"/>
    <property type="match status" value="1"/>
</dbReference>
<dbReference type="SMART" id="SM00823">
    <property type="entry name" value="PKS_PP"/>
    <property type="match status" value="4"/>
</dbReference>
<accession>A0A7K1KXB1</accession>
<dbReference type="GO" id="GO:0072330">
    <property type="term" value="P:monocarboxylic acid biosynthetic process"/>
    <property type="evidence" value="ECO:0007669"/>
    <property type="project" value="UniProtKB-ARBA"/>
</dbReference>
<feature type="domain" description="Carrier" evidence="6">
    <location>
        <begin position="3072"/>
        <end position="3147"/>
    </location>
</feature>
<dbReference type="GO" id="GO:0031177">
    <property type="term" value="F:phosphopantetheine binding"/>
    <property type="evidence" value="ECO:0007669"/>
    <property type="project" value="InterPro"/>
</dbReference>
<dbReference type="InterPro" id="IPR036736">
    <property type="entry name" value="ACP-like_sf"/>
</dbReference>
<dbReference type="GO" id="GO:0005829">
    <property type="term" value="C:cytosol"/>
    <property type="evidence" value="ECO:0007669"/>
    <property type="project" value="TreeGrafter"/>
</dbReference>
<keyword evidence="4" id="KW-0597">Phosphoprotein</keyword>
<dbReference type="InterPro" id="IPR020845">
    <property type="entry name" value="AMP-binding_CS"/>
</dbReference>
<evidence type="ECO:0000256" key="3">
    <source>
        <dbReference type="ARBA" id="ARBA00022450"/>
    </source>
</evidence>
<dbReference type="InterPro" id="IPR009081">
    <property type="entry name" value="PP-bd_ACP"/>
</dbReference>
<dbReference type="CDD" id="cd17651">
    <property type="entry name" value="A_NRPS_VisG_like"/>
    <property type="match status" value="1"/>
</dbReference>
<protein>
    <submittedName>
        <fullName evidence="7">Amino acid adenylation domain-containing protein</fullName>
    </submittedName>
</protein>
<proteinExistence type="inferred from homology"/>
<dbReference type="FunFam" id="2.30.38.10:FF:000001">
    <property type="entry name" value="Non-ribosomal peptide synthetase PvdI"/>
    <property type="match status" value="4"/>
</dbReference>
<feature type="domain" description="Carrier" evidence="6">
    <location>
        <begin position="963"/>
        <end position="1038"/>
    </location>
</feature>
<dbReference type="PANTHER" id="PTHR45527">
    <property type="entry name" value="NONRIBOSOMAL PEPTIDE SYNTHETASE"/>
    <property type="match status" value="1"/>
</dbReference>
<dbReference type="PROSITE" id="PS00455">
    <property type="entry name" value="AMP_BINDING"/>
    <property type="match status" value="3"/>
</dbReference>
<feature type="domain" description="Carrier" evidence="6">
    <location>
        <begin position="2019"/>
        <end position="2094"/>
    </location>
</feature>
<evidence type="ECO:0000259" key="6">
    <source>
        <dbReference type="PROSITE" id="PS50075"/>
    </source>
</evidence>
<dbReference type="NCBIfam" id="NF003417">
    <property type="entry name" value="PRK04813.1"/>
    <property type="match status" value="4"/>
</dbReference>
<sequence>MGDVGVSQQQRIIEDILPLSPLQEGLLFHSFYDEDATDVYTVQLSFDLTGELDVETAKDAARRLLERHATLRVAFRQRKSGEWAQLVARKVALPWTDVDLSGLPAAERDAEAERLAADDRAKRFDISRPPLVRFTMLRLEDERHRLMVSIHHTVMDGWSLPIVIRELLAFYLGRGDTLPPVRPYRDYLRWLTAQDTAAAENVWRQALAGLEGPTLAASPGPGYAPVTPERLEFGLSERASAALSERARALGLTLNTLVQGAWAIVLSRMTGRSDVVFGATVSGRPPEVPGVESMVGLFINTLPQRLRLEESETLPQMLMRLQKEQHPLRDHPYLGLADIQRASGHGELFDTSVVFENFPLERFEAASEQAEDGPRFASPKAVSANHFALSLCALPQEALRFRLFYQPELFDRAQAEAVADRVLRVLDTMVAEPNLRVGAVDVLAPDERARLLRPAEREEETGATLVELFQEQAARTPDAPALTAGDTTLTYAELNARANRLARRLVGLGAGPERFVALAMPRSADLVVAMLATVKAGAAYLPVDPAYPSDRIGYMLADAAPALVLTTREPAAELPPVDAPVLHAEDLITDDGDAADLSEADREAPPSDRHPAYLIYTSGSTGRPKGVVVEHRSVGAYLRRARDTYPSTRESALVHSPVAFDLTVTALYTPLVGGGHVHLAELDENAPAGTAFMKATPSHLTILGSLPDEISPTGTLILGGEALSGEVLEGWRSRHPGATVYNAYGPTEATVNCLDHRLDPGAPTPDGAVPIGRPFSYVRAYVLDAGLRPVPPGVAGELYIGGAALARGYLNRAALTAERFTADPYGPPGARMYRTGDLARVRVDGDLEFAGRADHQVKVRGHRIEPGEIEAALAAHPGVARAVVVVREDEPGDPRLAAYVVPAGDARPDAAELREHAARSLPEPMVPSAVVTLDELPLTPNGKLDRAALPAPEDDAPRATGRPPRTPQEEILCGLFADVLGLARIGVDDDFFEVGGHSLLAIRLVSRVRSTLNVELAIRQVFETPTVASLAAAIGGVDGGGREPLTRAERPERVPLSFAQRRLWFLNQLDGPSPTYNIPAALRLGGPLDHAAFRAALADVTDRHESLRTVFAEDADGPRQVILPAGSGPEPVIEDVPEERLQERLGEAVRSGFDLSAEPPLRVWLLRTAPDEHVLLFVVHHIAGDGWSMPLLVRDLTLAYEARVAGRLPNWAPLPVQYADYALWQRRVLGSEDDPDSPISRQLAFWEESLAGLPEELALPFDRPRPAVSSHEGGTVSFDVPGDLHRALLGLARESQASLFMVVRAALATLLSRMGAGTDVPIGTPIAGRTDEAVEDLVGFFLNNLVLRADLSGDPTFRELVARVRENDLAAYANQDVPFERMVEVLNPARSMSRHPLYQVALAFNNNDWRSASDSVARLAGLTVTGNPVGTGIARFDLSLAVEERHAEDGAPDGLSAALVYSTDLFDRETVEALARRFVQVLAAVTADPGLKVGRVDVLTPDERHRLLPAPLPVPDDDSVVAPSVVTMFEEQVRRTPDAPAVMDASVTLTYAELNALANRLARLLADRGAGPERFVALAMRRSVGLVVAQLAVMKAGAAYLPVDPGYPADRVAFMLEDARPGLVITTGEDAPAGVEVLRLDTPGTTALLDALADTDLGRDVPPGQAAYTIYTSGSTGRPKGVVVEHRALGAYLRRARDAYPSAAGTVLVHSPVAFDMTVAAVYTPLVGGGLARLAELDEDAAAGPRPTFMKATPSHLTILGALPDTAGPSGTLVLGGEALIGEALADWRARNPGVAVVNAYGPTEATVNCLEHRIEPGAPVPAGPVPIGRPFENVRAYVLDAALRPVPPGVRGELYVAGASLARGYLNRPGLSAERFVADPFGAPGTRMYRTGDLARFRADGDIDFLGRADDQVQLRGFRIELGEIEAALTGHPDVARAAAVVREPEHGDQRLVGYVVPASGARLDPAAVRAHAAAFLPDYMTPAVVAAVADLPLNASGKLDRAALPAPEDLAGEAGRRPRSPREEILCGLFADVLGVPQVGPDDDFFALGGHSLLAIRLVSRVRKAFGGDLAIRQVFQTPTVSGLAAALDGAGEDRPRLVAGPRPDRVPLSYAQRRLWFLGKLEGPSPAYNIPAALRLTGDLDRDALFAALDDVAVRHESLRTVFAEDDDGPYQKVLSPERARLRPVVRKVTEDELDDALGRAARHPFDLAAEIPARVWLFELGPREHVLLVLVHHISSDGWSMPLLARDLTTAFAARRAGAAPVWTPLPVQYADYTLWQGESLGSETDPGSPISRQLAFWGENLAGIPEELALPADRPRPAEASHRGGRVRFDVPAEVHARLAALARERNASVFMVVHAAVAALLTRMGAGTDLPIGAPVAGRADEALDDLVGFFVNTLVLRTDTAGDPSFADLLDRVREADLAAYAHQDVPFERLVEVLNPVRSMARHPLFQVMLAFNNNDQSAAPQGATELPRLSIAGTPVGAGVARFDLMFALVDLHDEAGAPAGLTGAVEYSADLFEHGTAEALTGRLLRLLAAVADDPSRRIGDLDVLAEDERRRVLLDWNDTAGAVPAGSPAGSLAGLVERHAAATPDAVAVEDGDSSLTYAELDARADRLAHLLIGRGAGPERFVAVALPRSPELAVALLAVLKAGAAYLPVDPGYPADRIAFMLEDAAPALVVTSGDVPLPGTAAPVLRLDEQDLAAYPATAPEGVSRAPGHPAYVIYTSGSTGRPKGIVMPAGSLLNLLAWHGGAVPAGTTAQFTAVSFDVSVQEILGTLAGGGRLVVCPEDTRRSPEDLAAWIRDRRIEELFAPNLVIDALAEVGEALPTLAHIAQAGEALTLNAPLRELFARAPGRRLHNHYGPAETHVVTATTLPEDPADWPSTPPIGRPIANTRVYVLDEGLRPVAPGVTGELYIAGASLARGYLNRPGLSAERFVACPFGGAGERMYRTGDLARWNAEGELEYLGRADQQVKLRGFRIEPGEIENVLAAHPGVARAAVLVHEQRLVAYVVPSAPEGLRDHLAATLPDYMVPSVFVALDELPLTPNGKLDRAALPVPGPAGSRDGRRPRSPQEEILCGVFAELLGVPAVSVDDDFFALGGHSLLATRLVSRVRSVLGVELEVREVFRSPTVAGLSAVLASAGGARAGVSAVERPERVPLSFAQRRLWFLHQMEGPSPTYNLPVAVRLEGDLDRAALKAALTDVVGRHEVLRTVFAEDAEGAYQVILPSGTAPELTVLDDLAELDEAARHGFDLAAEIPFRAWLCEAAPGENVLLLLVHHIAGDGWSMRLLSRDLTAAYTARRAGTEPDWAPLPVQYADYTLWQHDLLGEDDALVSRQLDHWRTALAGLPEELAVPTDRPRPAAASYRGGAIPFDVPAGVHARLTDLARDDRASVFMVVQAALSVLLNRLGAGEDVPIGTPVAGRTDAAVEDLIGFFVNTLVLRGDLSGDPTFRELVRRTREVDLAAYANQDVPFERLVEELNPARSTARHPLFQTMLTWSSDAQAEEDALSGLSAAREGTRTGAAKVDLSFSLEERFDASGKPMGLAGACVYSTDLFDRASAETLVERFRRVLVAVAETPELRVSDVDVLDAAERERVVSGWNATAAAVPPGSVPAWFEERVTDAPGETALVCGGEELSYADLDARVDALARVLAGRGVGPGDLVAVALPRSVELVVALLAVMRSGAAFVPLDTAYPADRIAFMVRDAAPVLALVGARTRDAVPGVPALVVGEAPEAPEVALPEVADLDPAYVIYTSGSTGRPKGVVVPHRALANFLSSMRDRLGLDAGDRLLAVTTVGFDIAGLELFLPLVTGAGVVLATGDQAADPAELTALVARHHVTALQATPGLWRALVEHDAAAFAAVRVLVGGEALPPDLAGELAKAGRSVTNLYGPTETTIWSTAADVTSPDARIGRPIGNTRVYVLDAGLSPVAPGVAGELYIAGDGLARGYLNRPALSAERFVACPFGAEGERMYRTGDLVRWTAGGELEYLGRVDHQVKIRGFRIELGEIESVLAGHPGVSRVVVVARDDGAGTARLVAYLVPSDGPVDVQDLRRHLGGTLPAYMVPSAFVELDGLPLTPNGKIDRKALPEPELGTAGQGRAPRTEREEILCGLVADILGLPKVSIDDDFFVLGGHSLLALRLVSRIRSTLGQEISVRGFFEAPTVAGLAGRLDRPAKARPALRRMPRNKES</sequence>
<dbReference type="Gene3D" id="3.40.50.980">
    <property type="match status" value="8"/>
</dbReference>
<dbReference type="InterPro" id="IPR010071">
    <property type="entry name" value="AA_adenyl_dom"/>
</dbReference>
<dbReference type="Gene3D" id="3.30.559.30">
    <property type="entry name" value="Nonribosomal peptide synthetase, condensation domain"/>
    <property type="match status" value="4"/>
</dbReference>
<dbReference type="Gene3D" id="1.10.1200.10">
    <property type="entry name" value="ACP-like"/>
    <property type="match status" value="3"/>
</dbReference>